<comment type="similarity">
    <text evidence="6">Belongs to the TRAFAC class myosin-kinesin ATPase superfamily. Kinesin family. KIN-12 subfamily.</text>
</comment>
<feature type="binding site" evidence="7">
    <location>
        <begin position="156"/>
        <end position="163"/>
    </location>
    <ligand>
        <name>ATP</name>
        <dbReference type="ChEBI" id="CHEBI:30616"/>
    </ligand>
</feature>
<feature type="compositionally biased region" description="Low complexity" evidence="9">
    <location>
        <begin position="9"/>
        <end position="29"/>
    </location>
</feature>
<dbReference type="Proteomes" id="UP001153076">
    <property type="component" value="Unassembled WGS sequence"/>
</dbReference>
<evidence type="ECO:0000256" key="6">
    <source>
        <dbReference type="ARBA" id="ARBA00034488"/>
    </source>
</evidence>
<evidence type="ECO:0000256" key="1">
    <source>
        <dbReference type="ARBA" id="ARBA00022701"/>
    </source>
</evidence>
<dbReference type="PANTHER" id="PTHR37739:SF16">
    <property type="entry name" value="KINESIN-LIKE PROTEIN"/>
    <property type="match status" value="1"/>
</dbReference>
<dbReference type="InterPro" id="IPR044986">
    <property type="entry name" value="KIF15/KIN-12"/>
</dbReference>
<comment type="caution">
    <text evidence="11">The sequence shown here is derived from an EMBL/GenBank/DDBJ whole genome shotgun (WGS) entry which is preliminary data.</text>
</comment>
<evidence type="ECO:0000313" key="11">
    <source>
        <dbReference type="EMBL" id="KAJ8440406.1"/>
    </source>
</evidence>
<evidence type="ECO:0000256" key="3">
    <source>
        <dbReference type="ARBA" id="ARBA00022840"/>
    </source>
</evidence>
<evidence type="ECO:0000256" key="2">
    <source>
        <dbReference type="ARBA" id="ARBA00022741"/>
    </source>
</evidence>
<evidence type="ECO:0000256" key="4">
    <source>
        <dbReference type="ARBA" id="ARBA00023054"/>
    </source>
</evidence>
<dbReference type="AlphaFoldDB" id="A0A9Q1KCL5"/>
<feature type="region of interest" description="Disordered" evidence="9">
    <location>
        <begin position="593"/>
        <end position="625"/>
    </location>
</feature>
<dbReference type="SMART" id="SM00129">
    <property type="entry name" value="KISc"/>
    <property type="match status" value="1"/>
</dbReference>
<accession>A0A9Q1KCL5</accession>
<proteinExistence type="inferred from homology"/>
<keyword evidence="2 7" id="KW-0547">Nucleotide-binding</keyword>
<dbReference type="Pfam" id="PF00225">
    <property type="entry name" value="Kinesin"/>
    <property type="match status" value="1"/>
</dbReference>
<dbReference type="GO" id="GO:0080175">
    <property type="term" value="P:phragmoplast microtubule organization"/>
    <property type="evidence" value="ECO:0007669"/>
    <property type="project" value="UniProtKB-ARBA"/>
</dbReference>
<dbReference type="GO" id="GO:0005524">
    <property type="term" value="F:ATP binding"/>
    <property type="evidence" value="ECO:0007669"/>
    <property type="project" value="UniProtKB-UniRule"/>
</dbReference>
<feature type="coiled-coil region" evidence="8">
    <location>
        <begin position="422"/>
        <end position="449"/>
    </location>
</feature>
<organism evidence="11 12">
    <name type="scientific">Carnegiea gigantea</name>
    <dbReference type="NCBI Taxonomy" id="171969"/>
    <lineage>
        <taxon>Eukaryota</taxon>
        <taxon>Viridiplantae</taxon>
        <taxon>Streptophyta</taxon>
        <taxon>Embryophyta</taxon>
        <taxon>Tracheophyta</taxon>
        <taxon>Spermatophyta</taxon>
        <taxon>Magnoliopsida</taxon>
        <taxon>eudicotyledons</taxon>
        <taxon>Gunneridae</taxon>
        <taxon>Pentapetalae</taxon>
        <taxon>Caryophyllales</taxon>
        <taxon>Cactineae</taxon>
        <taxon>Cactaceae</taxon>
        <taxon>Cactoideae</taxon>
        <taxon>Echinocereeae</taxon>
        <taxon>Carnegiea</taxon>
    </lineage>
</organism>
<dbReference type="GO" id="GO:0007112">
    <property type="term" value="P:male meiosis cytokinesis"/>
    <property type="evidence" value="ECO:0007669"/>
    <property type="project" value="UniProtKB-ARBA"/>
</dbReference>
<evidence type="ECO:0000256" key="9">
    <source>
        <dbReference type="SAM" id="MobiDB-lite"/>
    </source>
</evidence>
<gene>
    <name evidence="11" type="ORF">Cgig2_017639</name>
</gene>
<dbReference type="PROSITE" id="PS50067">
    <property type="entry name" value="KINESIN_MOTOR_2"/>
    <property type="match status" value="1"/>
</dbReference>
<feature type="region of interest" description="Disordered" evidence="9">
    <location>
        <begin position="1"/>
        <end position="80"/>
    </location>
</feature>
<keyword evidence="4 8" id="KW-0175">Coiled coil</keyword>
<evidence type="ECO:0000256" key="8">
    <source>
        <dbReference type="SAM" id="Coils"/>
    </source>
</evidence>
<dbReference type="PRINTS" id="PR00380">
    <property type="entry name" value="KINESINHEAVY"/>
</dbReference>
<dbReference type="PANTHER" id="PTHR37739">
    <property type="entry name" value="KINESIN-LIKE PROTEIN KIN-12D"/>
    <property type="match status" value="1"/>
</dbReference>
<dbReference type="SUPFAM" id="SSF52540">
    <property type="entry name" value="P-loop containing nucleoside triphosphate hydrolases"/>
    <property type="match status" value="1"/>
</dbReference>
<feature type="domain" description="Kinesin motor" evidence="10">
    <location>
        <begin position="81"/>
        <end position="415"/>
    </location>
</feature>
<dbReference type="FunFam" id="3.40.850.10:FF:000052">
    <property type="entry name" value="Kinesin-like protein KIN-12F"/>
    <property type="match status" value="1"/>
</dbReference>
<dbReference type="GO" id="GO:0008017">
    <property type="term" value="F:microtubule binding"/>
    <property type="evidence" value="ECO:0007669"/>
    <property type="project" value="InterPro"/>
</dbReference>
<dbReference type="GO" id="GO:0005874">
    <property type="term" value="C:microtubule"/>
    <property type="evidence" value="ECO:0007669"/>
    <property type="project" value="UniProtKB-KW"/>
</dbReference>
<dbReference type="GO" id="GO:0003777">
    <property type="term" value="F:microtubule motor activity"/>
    <property type="evidence" value="ECO:0007669"/>
    <property type="project" value="InterPro"/>
</dbReference>
<name>A0A9Q1KCL5_9CARY</name>
<protein>
    <recommendedName>
        <fullName evidence="10">Kinesin motor domain-containing protein</fullName>
    </recommendedName>
</protein>
<dbReference type="InterPro" id="IPR036961">
    <property type="entry name" value="Kinesin_motor_dom_sf"/>
</dbReference>
<dbReference type="OrthoDB" id="1907171at2759"/>
<dbReference type="GO" id="GO:0007018">
    <property type="term" value="P:microtubule-based movement"/>
    <property type="evidence" value="ECO:0007669"/>
    <property type="project" value="InterPro"/>
</dbReference>
<sequence length="1118" mass="126049">MAMSTISMSSVRRLLNKSLSSKQQSKSQSFPNENASPLDPNIQIPEAQFPDLNPKKSATNEVFDFPRSDPIDQTSGTPDPSVKVVVRIRPKTVNEKLGDPTIKKVGEDSVAVGDRKFSFDSVLDSTSKQEDVFKLVGVPLIKDALAGYNASILSYGQTGSGKTYTMWGPPSAMVEGQSASYQQGIVPRIFQTLFSEIKREKDNAVDKQINYQCRCSFLEIYNGQIGDLLDPTQRNLQIKDDAKNGFFIENLTEEYVTSYDDVTHILIKGLSSRRIGATSTNSRSSRSHIVFTCIIESWCKETLSNSFSSSKTSRITLVDLAGVERSKQVDGAREFERERKDVKRSLSHLGHLVNILAGGTQPDDAMYRDSCLTHLLQQSLGGNAKLSVICTVSPDIKDYGETLSILRFGHIIRSVQNKPVVNEITEEDMDGLTDQIRQLKEELIRAKLKSSPTGPQRNVRESVNQLRISLNRSLMMLPTLDNDIEEDVNADENDVTELCMQLDQLHRSCDENPRDFASEQGSCDSYFTSEHEANCLHEPDEVSSAQAGHSISVTSSHHLPPLFEEPLQSESPKFKNLQRKSIVNSSSLLADRNNVSESSKLTADVARKSVRESEAMPSSLRSSKIFSGPTESLAASLKRGLEIIDSHQQNSSLNKSLVSFSFEHLMLKPSPAADKVNASVQTLSNLRPSQDAPSSSFICACCQKSQNIPNEVDDSLKTWILMTDKEGSKEHVTQANDREKELQKLCNQQAAKIEELIHLVEQLKNKGERDIVLYGSQGVEDKNPEPEIIKETCEIKDNYKLGNGSFDIREKEELLMEIQFLKRKLQAYTEAAPNKSIDKLRSSLLSRSMQLRKSMTPSHFNSAEELEKERERWTEMESEWINLTDELRIDIESHRRHAERVEMELQQERKNKDELDDALHRAVLGHVRFVEQFTELQEKFNHLSESHRRIMETITDVKKAAAKAGAKGSGARYAKAFAAELSAIRAEEKKERERLRRENKSLRIQLRETAEAVQTAGELLVRLREAEEAASLAETNLSDVQQENENLRKQMEKMKNKHKMEMVTMKHYMAESKLPESALQPIRFDEPMAEAEPTSVFTEPDDDESWRSAFGATYQQHY</sequence>
<dbReference type="GO" id="GO:0055046">
    <property type="term" value="P:microgametogenesis"/>
    <property type="evidence" value="ECO:0007669"/>
    <property type="project" value="UniProtKB-ARBA"/>
</dbReference>
<feature type="region of interest" description="Disordered" evidence="9">
    <location>
        <begin position="1090"/>
        <end position="1118"/>
    </location>
</feature>
<reference evidence="11" key="1">
    <citation type="submission" date="2022-04" db="EMBL/GenBank/DDBJ databases">
        <title>Carnegiea gigantea Genome sequencing and assembly v2.</title>
        <authorList>
            <person name="Copetti D."/>
            <person name="Sanderson M.J."/>
            <person name="Burquez A."/>
            <person name="Wojciechowski M.F."/>
        </authorList>
    </citation>
    <scope>NUCLEOTIDE SEQUENCE</scope>
    <source>
        <strain evidence="11">SGP5-SGP5p</strain>
        <tissue evidence="11">Aerial part</tissue>
    </source>
</reference>
<keyword evidence="1" id="KW-0493">Microtubule</keyword>
<evidence type="ECO:0000259" key="10">
    <source>
        <dbReference type="PROSITE" id="PS50067"/>
    </source>
</evidence>
<feature type="compositionally biased region" description="Basic and acidic residues" evidence="9">
    <location>
        <begin position="605"/>
        <end position="614"/>
    </location>
</feature>
<dbReference type="EMBL" id="JAKOGI010000191">
    <property type="protein sequence ID" value="KAJ8440406.1"/>
    <property type="molecule type" value="Genomic_DNA"/>
</dbReference>
<dbReference type="InterPro" id="IPR027417">
    <property type="entry name" value="P-loop_NTPase"/>
</dbReference>
<keyword evidence="5 7" id="KW-0505">Motor protein</keyword>
<dbReference type="InterPro" id="IPR001752">
    <property type="entry name" value="Kinesin_motor_dom"/>
</dbReference>
<feature type="coiled-coil region" evidence="8">
    <location>
        <begin position="891"/>
        <end position="918"/>
    </location>
</feature>
<feature type="coiled-coil region" evidence="8">
    <location>
        <begin position="978"/>
        <end position="1064"/>
    </location>
</feature>
<evidence type="ECO:0000256" key="5">
    <source>
        <dbReference type="ARBA" id="ARBA00023175"/>
    </source>
</evidence>
<dbReference type="GO" id="GO:0009524">
    <property type="term" value="C:phragmoplast"/>
    <property type="evidence" value="ECO:0007669"/>
    <property type="project" value="UniProtKB-ARBA"/>
</dbReference>
<dbReference type="Gene3D" id="3.40.850.10">
    <property type="entry name" value="Kinesin motor domain"/>
    <property type="match status" value="1"/>
</dbReference>
<keyword evidence="12" id="KW-1185">Reference proteome</keyword>
<evidence type="ECO:0000256" key="7">
    <source>
        <dbReference type="PROSITE-ProRule" id="PRU00283"/>
    </source>
</evidence>
<keyword evidence="3 7" id="KW-0067">ATP-binding</keyword>
<evidence type="ECO:0000313" key="12">
    <source>
        <dbReference type="Proteomes" id="UP001153076"/>
    </source>
</evidence>